<reference evidence="1" key="1">
    <citation type="journal article" date="2021" name="IMA Fungus">
        <title>Genomic characterization of three marine fungi, including Emericellopsis atlantica sp. nov. with signatures of a generalist lifestyle and marine biomass degradation.</title>
        <authorList>
            <person name="Hagestad O.C."/>
            <person name="Hou L."/>
            <person name="Andersen J.H."/>
            <person name="Hansen E.H."/>
            <person name="Altermark B."/>
            <person name="Li C."/>
            <person name="Kuhnert E."/>
            <person name="Cox R.J."/>
            <person name="Crous P.W."/>
            <person name="Spatafora J.W."/>
            <person name="Lail K."/>
            <person name="Amirebrahimi M."/>
            <person name="Lipzen A."/>
            <person name="Pangilinan J."/>
            <person name="Andreopoulos W."/>
            <person name="Hayes R.D."/>
            <person name="Ng V."/>
            <person name="Grigoriev I.V."/>
            <person name="Jackson S.A."/>
            <person name="Sutton T.D.S."/>
            <person name="Dobson A.D.W."/>
            <person name="Rama T."/>
        </authorList>
    </citation>
    <scope>NUCLEOTIDE SEQUENCE</scope>
    <source>
        <strain evidence="1">TRa018bII</strain>
    </source>
</reference>
<dbReference type="Proteomes" id="UP000824998">
    <property type="component" value="Unassembled WGS sequence"/>
</dbReference>
<organism evidence="1 2">
    <name type="scientific">Amylocarpus encephaloides</name>
    <dbReference type="NCBI Taxonomy" id="45428"/>
    <lineage>
        <taxon>Eukaryota</taxon>
        <taxon>Fungi</taxon>
        <taxon>Dikarya</taxon>
        <taxon>Ascomycota</taxon>
        <taxon>Pezizomycotina</taxon>
        <taxon>Leotiomycetes</taxon>
        <taxon>Helotiales</taxon>
        <taxon>Helotiales incertae sedis</taxon>
        <taxon>Amylocarpus</taxon>
    </lineage>
</organism>
<evidence type="ECO:0000313" key="2">
    <source>
        <dbReference type="Proteomes" id="UP000824998"/>
    </source>
</evidence>
<proteinExistence type="predicted"/>
<dbReference type="OrthoDB" id="2526284at2759"/>
<evidence type="ECO:0008006" key="3">
    <source>
        <dbReference type="Google" id="ProtNLM"/>
    </source>
</evidence>
<evidence type="ECO:0000313" key="1">
    <source>
        <dbReference type="EMBL" id="KAG9239488.1"/>
    </source>
</evidence>
<name>A0A9P8CA37_9HELO</name>
<keyword evidence="2" id="KW-1185">Reference proteome</keyword>
<accession>A0A9P8CA37</accession>
<dbReference type="AlphaFoldDB" id="A0A9P8CA37"/>
<comment type="caution">
    <text evidence="1">The sequence shown here is derived from an EMBL/GenBank/DDBJ whole genome shotgun (WGS) entry which is preliminary data.</text>
</comment>
<gene>
    <name evidence="1" type="ORF">BJ875DRAFT_501352</name>
</gene>
<dbReference type="EMBL" id="MU251358">
    <property type="protein sequence ID" value="KAG9239488.1"/>
    <property type="molecule type" value="Genomic_DNA"/>
</dbReference>
<protein>
    <recommendedName>
        <fullName evidence="3">Glycosyltransferase family 92 protein</fullName>
    </recommendedName>
</protein>
<sequence length="244" mass="28357">MDDGSDPPLSSYSYPIPKKHITFTYYTKAQHHDVNNQLFLNDECQRLYGKKHTWMAHFDCDEYLEVVRRNETFVSFLKDLALNERVGSLGINWQIHNSNDREVRQSSIRKGYTSCIADDTPSAGRYAGNSHVKSVVRTDRFLDSSHGPGHPHTFHMIEGSIAVGEDGREWTSAVAEVGYPSPWRWPITRNRLTLHHYNIKSRAEYEEKMLRSQHIEGGKTTWEFFDKENAMPRWECKEMAAYDP</sequence>